<organism evidence="4 5">
    <name type="scientific">Exophiala mesophila</name>
    <name type="common">Black yeast-like fungus</name>
    <dbReference type="NCBI Taxonomy" id="212818"/>
    <lineage>
        <taxon>Eukaryota</taxon>
        <taxon>Fungi</taxon>
        <taxon>Dikarya</taxon>
        <taxon>Ascomycota</taxon>
        <taxon>Pezizomycotina</taxon>
        <taxon>Eurotiomycetes</taxon>
        <taxon>Chaetothyriomycetidae</taxon>
        <taxon>Chaetothyriales</taxon>
        <taxon>Herpotrichiellaceae</taxon>
        <taxon>Exophiala</taxon>
    </lineage>
</organism>
<evidence type="ECO:0000313" key="5">
    <source>
        <dbReference type="Proteomes" id="UP000054302"/>
    </source>
</evidence>
<protein>
    <recommendedName>
        <fullName evidence="3">AB hydrolase-1 domain-containing protein</fullName>
    </recommendedName>
</protein>
<name>A0A0D2AEK0_EXOME</name>
<dbReference type="EMBL" id="KN847520">
    <property type="protein sequence ID" value="KIV97348.1"/>
    <property type="molecule type" value="Genomic_DNA"/>
</dbReference>
<dbReference type="Pfam" id="PF00561">
    <property type="entry name" value="Abhydrolase_1"/>
    <property type="match status" value="1"/>
</dbReference>
<dbReference type="PANTHER" id="PTHR22946:SF9">
    <property type="entry name" value="POLYKETIDE TRANSFERASE AF380"/>
    <property type="match status" value="1"/>
</dbReference>
<evidence type="ECO:0000256" key="2">
    <source>
        <dbReference type="ARBA" id="ARBA00038115"/>
    </source>
</evidence>
<sequence>MGRESIEFKNSDGVTLRGWFYTPDNAAAGKLPTLVLAHGFTALKEMTLDFYAESFTSALPINCLVYDHRGFGESDHLPGQPRGELVPNLQISDYSDAITYASTRPEVDADRIGIWGTSYSGGHVLTVAAIDRRVKVVLSQGPCVSGWDNFHRLVRPDLVPKLEAAFAADRIARLQGKEATYVPIVHEDLFGDCALNGKDVYDFFMEWEKKTTWKNTITLRSIELFRAYEPQQLIEKIAPTPLLMTVPIRDTLTPPDLSLAAYARAREPKELQLLPGGHFDSYAGETMKKNVATQIAFLKKWLVGA</sequence>
<dbReference type="InterPro" id="IPR050261">
    <property type="entry name" value="FrsA_esterase"/>
</dbReference>
<dbReference type="InterPro" id="IPR000073">
    <property type="entry name" value="AB_hydrolase_1"/>
</dbReference>
<dbReference type="PANTHER" id="PTHR22946">
    <property type="entry name" value="DIENELACTONE HYDROLASE DOMAIN-CONTAINING PROTEIN-RELATED"/>
    <property type="match status" value="1"/>
</dbReference>
<dbReference type="GO" id="GO:0016788">
    <property type="term" value="F:hydrolase activity, acting on ester bonds"/>
    <property type="evidence" value="ECO:0007669"/>
    <property type="project" value="UniProtKB-ARBA"/>
</dbReference>
<keyword evidence="1" id="KW-0378">Hydrolase</keyword>
<evidence type="ECO:0000259" key="3">
    <source>
        <dbReference type="Pfam" id="PF00561"/>
    </source>
</evidence>
<reference evidence="4 5" key="1">
    <citation type="submission" date="2015-01" db="EMBL/GenBank/DDBJ databases">
        <title>The Genome Sequence of Exophiala mesophila CBS40295.</title>
        <authorList>
            <consortium name="The Broad Institute Genomics Platform"/>
            <person name="Cuomo C."/>
            <person name="de Hoog S."/>
            <person name="Gorbushina A."/>
            <person name="Stielow B."/>
            <person name="Teixiera M."/>
            <person name="Abouelleil A."/>
            <person name="Chapman S.B."/>
            <person name="Priest M."/>
            <person name="Young S.K."/>
            <person name="Wortman J."/>
            <person name="Nusbaum C."/>
            <person name="Birren B."/>
        </authorList>
    </citation>
    <scope>NUCLEOTIDE SEQUENCE [LARGE SCALE GENOMIC DNA]</scope>
    <source>
        <strain evidence="4 5">CBS 40295</strain>
    </source>
</reference>
<dbReference type="InterPro" id="IPR029058">
    <property type="entry name" value="AB_hydrolase_fold"/>
</dbReference>
<dbReference type="Gene3D" id="1.10.10.800">
    <property type="match status" value="1"/>
</dbReference>
<dbReference type="GeneID" id="27318955"/>
<proteinExistence type="inferred from homology"/>
<dbReference type="HOGENOM" id="CLU_048587_1_1_1"/>
<dbReference type="Proteomes" id="UP000054302">
    <property type="component" value="Unassembled WGS sequence"/>
</dbReference>
<dbReference type="OMA" id="CPILFCV"/>
<dbReference type="AlphaFoldDB" id="A0A0D2AEK0"/>
<gene>
    <name evidence="4" type="ORF">PV10_01110</name>
</gene>
<accession>A0A0D2AEK0</accession>
<keyword evidence="5" id="KW-1185">Reference proteome</keyword>
<comment type="similarity">
    <text evidence="2">Belongs to the AB hydrolase superfamily. FUS2 hydrolase family.</text>
</comment>
<dbReference type="VEuPathDB" id="FungiDB:PV10_01110"/>
<evidence type="ECO:0000256" key="1">
    <source>
        <dbReference type="ARBA" id="ARBA00022801"/>
    </source>
</evidence>
<dbReference type="RefSeq" id="XP_016228922.1">
    <property type="nucleotide sequence ID" value="XM_016365273.1"/>
</dbReference>
<dbReference type="SUPFAM" id="SSF53474">
    <property type="entry name" value="alpha/beta-Hydrolases"/>
    <property type="match status" value="1"/>
</dbReference>
<dbReference type="OrthoDB" id="2498029at2759"/>
<dbReference type="Gene3D" id="3.40.50.1820">
    <property type="entry name" value="alpha/beta hydrolase"/>
    <property type="match status" value="1"/>
</dbReference>
<feature type="domain" description="AB hydrolase-1" evidence="3">
    <location>
        <begin position="32"/>
        <end position="281"/>
    </location>
</feature>
<evidence type="ECO:0000313" key="4">
    <source>
        <dbReference type="EMBL" id="KIV97348.1"/>
    </source>
</evidence>
<dbReference type="STRING" id="212818.A0A0D2AEK0"/>